<dbReference type="NCBIfam" id="NF001810">
    <property type="entry name" value="PRK00529.1"/>
    <property type="match status" value="1"/>
</dbReference>
<comment type="similarity">
    <text evidence="3 7">Belongs to the elongation factor P family.</text>
</comment>
<dbReference type="SUPFAM" id="SSF50249">
    <property type="entry name" value="Nucleic acid-binding proteins"/>
    <property type="match status" value="2"/>
</dbReference>
<protein>
    <recommendedName>
        <fullName evidence="7">Elongation factor P</fullName>
        <shortName evidence="7">EF-P</shortName>
    </recommendedName>
</protein>
<dbReference type="EMBL" id="CP066690">
    <property type="protein sequence ID" value="QQG45393.1"/>
    <property type="molecule type" value="Genomic_DNA"/>
</dbReference>
<reference evidence="10 11" key="1">
    <citation type="submission" date="2020-07" db="EMBL/GenBank/DDBJ databases">
        <title>Huge and variable diversity of episymbiotic CPR bacteria and DPANN archaea in groundwater ecosystems.</title>
        <authorList>
            <person name="He C.Y."/>
            <person name="Keren R."/>
            <person name="Whittaker M."/>
            <person name="Farag I.F."/>
            <person name="Doudna J."/>
            <person name="Cate J.H.D."/>
            <person name="Banfield J.F."/>
        </authorList>
    </citation>
    <scope>NUCLEOTIDE SEQUENCE [LARGE SCALE GENOMIC DNA]</scope>
    <source>
        <strain evidence="10">NC_groundwater_541_Ag_S-0.1um_46_50</strain>
    </source>
</reference>
<evidence type="ECO:0000256" key="3">
    <source>
        <dbReference type="ARBA" id="ARBA00009479"/>
    </source>
</evidence>
<evidence type="ECO:0000259" key="8">
    <source>
        <dbReference type="SMART" id="SM00841"/>
    </source>
</evidence>
<evidence type="ECO:0000256" key="5">
    <source>
        <dbReference type="ARBA" id="ARBA00022768"/>
    </source>
</evidence>
<dbReference type="FunFam" id="2.40.50.140:FF:000004">
    <property type="entry name" value="Elongation factor P"/>
    <property type="match status" value="1"/>
</dbReference>
<organism evidence="10 11">
    <name type="scientific">Candidatus Sungiibacteriota bacterium</name>
    <dbReference type="NCBI Taxonomy" id="2750080"/>
    <lineage>
        <taxon>Bacteria</taxon>
        <taxon>Candidatus Sungiibacteriota</taxon>
    </lineage>
</organism>
<comment type="subcellular location">
    <subcellularLocation>
        <location evidence="1 7">Cytoplasm</location>
    </subcellularLocation>
</comment>
<dbReference type="PANTHER" id="PTHR30053:SF12">
    <property type="entry name" value="ELONGATION FACTOR P (EF-P) FAMILY PROTEIN"/>
    <property type="match status" value="1"/>
</dbReference>
<dbReference type="Pfam" id="PF08207">
    <property type="entry name" value="EFP_N"/>
    <property type="match status" value="1"/>
</dbReference>
<dbReference type="CDD" id="cd05794">
    <property type="entry name" value="S1_EF-P_repeat_2"/>
    <property type="match status" value="1"/>
</dbReference>
<dbReference type="InterPro" id="IPR008991">
    <property type="entry name" value="Translation_prot_SH3-like_sf"/>
</dbReference>
<feature type="domain" description="Translation elongation factor P/YeiP central" evidence="9">
    <location>
        <begin position="67"/>
        <end position="122"/>
    </location>
</feature>
<evidence type="ECO:0000256" key="4">
    <source>
        <dbReference type="ARBA" id="ARBA00022490"/>
    </source>
</evidence>
<gene>
    <name evidence="7" type="primary">efp</name>
    <name evidence="10" type="ORF">HYW89_00440</name>
</gene>
<evidence type="ECO:0000256" key="1">
    <source>
        <dbReference type="ARBA" id="ARBA00004496"/>
    </source>
</evidence>
<dbReference type="GO" id="GO:0043043">
    <property type="term" value="P:peptide biosynthetic process"/>
    <property type="evidence" value="ECO:0007669"/>
    <property type="project" value="InterPro"/>
</dbReference>
<evidence type="ECO:0000313" key="11">
    <source>
        <dbReference type="Proteomes" id="UP000595618"/>
    </source>
</evidence>
<evidence type="ECO:0000256" key="2">
    <source>
        <dbReference type="ARBA" id="ARBA00004815"/>
    </source>
</evidence>
<dbReference type="InterPro" id="IPR013852">
    <property type="entry name" value="Transl_elong_P/YeiP_CS"/>
</dbReference>
<dbReference type="PANTHER" id="PTHR30053">
    <property type="entry name" value="ELONGATION FACTOR P"/>
    <property type="match status" value="1"/>
</dbReference>
<evidence type="ECO:0000256" key="7">
    <source>
        <dbReference type="HAMAP-Rule" id="MF_00141"/>
    </source>
</evidence>
<accession>A0A7T5US81</accession>
<evidence type="ECO:0000259" key="9">
    <source>
        <dbReference type="SMART" id="SM01185"/>
    </source>
</evidence>
<dbReference type="InterPro" id="IPR014722">
    <property type="entry name" value="Rib_uL2_dom2"/>
</dbReference>
<dbReference type="InterPro" id="IPR012340">
    <property type="entry name" value="NA-bd_OB-fold"/>
</dbReference>
<dbReference type="InterPro" id="IPR015365">
    <property type="entry name" value="Elong-fact-P_C"/>
</dbReference>
<keyword evidence="6 7" id="KW-0648">Protein biosynthesis</keyword>
<proteinExistence type="inferred from homology"/>
<dbReference type="PROSITE" id="PS01275">
    <property type="entry name" value="EFP"/>
    <property type="match status" value="1"/>
</dbReference>
<dbReference type="Pfam" id="PF09285">
    <property type="entry name" value="Elong-fact-P_C"/>
    <property type="match status" value="1"/>
</dbReference>
<dbReference type="InterPro" id="IPR020599">
    <property type="entry name" value="Transl_elong_fac_P/YeiP"/>
</dbReference>
<dbReference type="GO" id="GO:0005829">
    <property type="term" value="C:cytosol"/>
    <property type="evidence" value="ECO:0007669"/>
    <property type="project" value="UniProtKB-ARBA"/>
</dbReference>
<dbReference type="AlphaFoldDB" id="A0A7T5US81"/>
<dbReference type="Gene3D" id="2.40.50.140">
    <property type="entry name" value="Nucleic acid-binding proteins"/>
    <property type="match status" value="2"/>
</dbReference>
<sequence>MLSYTDLKKGVLFTLEGEPYKVIDSSFSRMQQRKPVVQVKLRNLRSGKTVERTFQPSDTFEEAEVQKRPMTFLYAHRGDYVFSDDADPKNRLTLKEAALENKTNWLKPNTRLTALFFKDELTSIELPIKMDFRVIEAPPGVQGDRAQSGTKTVTIETGIVIQVPLFVNAGDTVRVNTETGEYVERVQKAPA</sequence>
<dbReference type="FunFam" id="2.30.30.30:FF:000003">
    <property type="entry name" value="Elongation factor P"/>
    <property type="match status" value="1"/>
</dbReference>
<dbReference type="PIRSF" id="PIRSF005901">
    <property type="entry name" value="EF-P"/>
    <property type="match status" value="1"/>
</dbReference>
<dbReference type="SMART" id="SM00841">
    <property type="entry name" value="Elong-fact-P_C"/>
    <property type="match status" value="1"/>
</dbReference>
<dbReference type="InterPro" id="IPR001059">
    <property type="entry name" value="Transl_elong_P/YeiP_cen"/>
</dbReference>
<dbReference type="Gene3D" id="2.30.30.30">
    <property type="match status" value="1"/>
</dbReference>
<dbReference type="HAMAP" id="MF_00141">
    <property type="entry name" value="EF_P"/>
    <property type="match status" value="1"/>
</dbReference>
<feature type="domain" description="Elongation factor P C-terminal" evidence="8">
    <location>
        <begin position="130"/>
        <end position="185"/>
    </location>
</feature>
<dbReference type="Proteomes" id="UP000595618">
    <property type="component" value="Chromosome"/>
</dbReference>
<dbReference type="SUPFAM" id="SSF50104">
    <property type="entry name" value="Translation proteins SH3-like domain"/>
    <property type="match status" value="1"/>
</dbReference>
<keyword evidence="4 7" id="KW-0963">Cytoplasm</keyword>
<dbReference type="UniPathway" id="UPA00345"/>
<dbReference type="SMART" id="SM01185">
    <property type="entry name" value="EFP"/>
    <property type="match status" value="1"/>
</dbReference>
<keyword evidence="5 7" id="KW-0251">Elongation factor</keyword>
<evidence type="ECO:0000256" key="6">
    <source>
        <dbReference type="ARBA" id="ARBA00022917"/>
    </source>
</evidence>
<name>A0A7T5US81_9BACT</name>
<comment type="function">
    <text evidence="7">Involved in peptide bond synthesis. Stimulates efficient translation and peptide-bond synthesis on native or reconstituted 70S ribosomes in vitro. Probably functions indirectly by altering the affinity of the ribosome for aminoacyl-tRNA, thus increasing their reactivity as acceptors for peptidyl transferase.</text>
</comment>
<evidence type="ECO:0000313" key="10">
    <source>
        <dbReference type="EMBL" id="QQG45393.1"/>
    </source>
</evidence>
<dbReference type="GO" id="GO:0003746">
    <property type="term" value="F:translation elongation factor activity"/>
    <property type="evidence" value="ECO:0007669"/>
    <property type="project" value="UniProtKB-UniRule"/>
</dbReference>
<dbReference type="InterPro" id="IPR011768">
    <property type="entry name" value="Transl_elongation_fac_P"/>
</dbReference>
<comment type="pathway">
    <text evidence="2 7">Protein biosynthesis; polypeptide chain elongation.</text>
</comment>
<dbReference type="InterPro" id="IPR013185">
    <property type="entry name" value="Transl_elong_KOW-like"/>
</dbReference>